<gene>
    <name evidence="1" type="ORF">D9V37_11680</name>
</gene>
<dbReference type="Gene3D" id="2.40.160.20">
    <property type="match status" value="1"/>
</dbReference>
<dbReference type="OrthoDB" id="3368702at2"/>
<dbReference type="PANTHER" id="PTHR37315:SF1">
    <property type="entry name" value="UPF0311 PROTEIN BLR7842"/>
    <property type="match status" value="1"/>
</dbReference>
<dbReference type="PANTHER" id="PTHR37315">
    <property type="entry name" value="UPF0311 PROTEIN BLR7842"/>
    <property type="match status" value="1"/>
</dbReference>
<dbReference type="AlphaFoldDB" id="A0A3L8P2J5"/>
<comment type="caution">
    <text evidence="1">The sequence shown here is derived from an EMBL/GenBank/DDBJ whole genome shotgun (WGS) entry which is preliminary data.</text>
</comment>
<keyword evidence="2" id="KW-1185">Reference proteome</keyword>
<organism evidence="1 2">
    <name type="scientific">Nocardioides mangrovicus</name>
    <dbReference type="NCBI Taxonomy" id="2478913"/>
    <lineage>
        <taxon>Bacteria</taxon>
        <taxon>Bacillati</taxon>
        <taxon>Actinomycetota</taxon>
        <taxon>Actinomycetes</taxon>
        <taxon>Propionibacteriales</taxon>
        <taxon>Nocardioidaceae</taxon>
        <taxon>Nocardioides</taxon>
    </lineage>
</organism>
<dbReference type="InterPro" id="IPR020915">
    <property type="entry name" value="UPF0311"/>
</dbReference>
<protein>
    <submittedName>
        <fullName evidence="1">DUF3237 domain-containing protein</fullName>
    </submittedName>
</protein>
<evidence type="ECO:0000313" key="2">
    <source>
        <dbReference type="Proteomes" id="UP000281708"/>
    </source>
</evidence>
<sequence length="152" mass="16168">MTPPALVFVATALVDVGAPVAVGGANGRLRRMIPIEGGTVSFASGRTGTVRPGGADWQDADAEFIELSARYAVDLDTGGLLLVENDGVRTTSAETGQALLRGEPVDPEQVYMRTVARFSTDDPELAPLARRIVLGVGRRRPASVEIDFYEVR</sequence>
<proteinExistence type="predicted"/>
<name>A0A3L8P2J5_9ACTN</name>
<accession>A0A3L8P2J5</accession>
<reference evidence="1 2" key="1">
    <citation type="submission" date="2018-10" db="EMBL/GenBank/DDBJ databases">
        <title>Marmoricola sp. 4Q3S-7 whole genome shotgun sequence.</title>
        <authorList>
            <person name="Li F."/>
        </authorList>
    </citation>
    <scope>NUCLEOTIDE SEQUENCE [LARGE SCALE GENOMIC DNA]</scope>
    <source>
        <strain evidence="1 2">4Q3S-7</strain>
    </source>
</reference>
<dbReference type="Proteomes" id="UP000281708">
    <property type="component" value="Unassembled WGS sequence"/>
</dbReference>
<dbReference type="RefSeq" id="WP_121806309.1">
    <property type="nucleotide sequence ID" value="NZ_RDBE01000007.1"/>
</dbReference>
<dbReference type="EMBL" id="RDBE01000007">
    <property type="protein sequence ID" value="RLV49207.1"/>
    <property type="molecule type" value="Genomic_DNA"/>
</dbReference>
<evidence type="ECO:0000313" key="1">
    <source>
        <dbReference type="EMBL" id="RLV49207.1"/>
    </source>
</evidence>
<dbReference type="Pfam" id="PF11578">
    <property type="entry name" value="DUF3237"/>
    <property type="match status" value="1"/>
</dbReference>